<dbReference type="AlphaFoldDB" id="A0A1R2CZ35"/>
<keyword evidence="2" id="KW-1185">Reference proteome</keyword>
<proteinExistence type="predicted"/>
<protein>
    <submittedName>
        <fullName evidence="1">Uncharacterized protein</fullName>
    </submittedName>
</protein>
<gene>
    <name evidence="1" type="ORF">SteCoe_2575</name>
</gene>
<dbReference type="Proteomes" id="UP000187209">
    <property type="component" value="Unassembled WGS sequence"/>
</dbReference>
<evidence type="ECO:0000313" key="1">
    <source>
        <dbReference type="EMBL" id="OMJ94240.1"/>
    </source>
</evidence>
<comment type="caution">
    <text evidence="1">The sequence shown here is derived from an EMBL/GenBank/DDBJ whole genome shotgun (WGS) entry which is preliminary data.</text>
</comment>
<evidence type="ECO:0000313" key="2">
    <source>
        <dbReference type="Proteomes" id="UP000187209"/>
    </source>
</evidence>
<sequence>MEFKAESLEIIGDKFIFQKLCEQEIVSCKKVRNHYEILCCFFEYLYFYYPQCAFQILDNLHRKNPQVSYHIQAIYAYMTIAEKENYLLGDIYLKEDYIYSIRSIADYFSSNISVKTYNKEFRFETYIKLIMHLSMTFEIICIDNKKTGRPFASLKKISYGIGSILFLSLEKSLYMLLPKVMSNELILNIINSINSSENLQKVLFHCGHSIPLQVSNLSDLNNYWGSNCKICNEKLYTMDIGLAKKNYLRDYQKTKNQCGNCSKYSCEFLCIDCEWPLCRDCVKFNRRQLTCGLCKFMSTIERFQRKDVANKFLNMRKAYLSGQIIHNNFVNSNQCYKSNTVQDTLRLEVNSAPHPINGNSLSKDNFSHTNASEQKFNQYMNYAPKPSGSQSVVNPLVNLGSIPETHNQYKNYKACAYCHGLFDNSSLQDISGIATCKGCCNILRSKCLSCNKQNLCNAIICSDCCNISYEGKLIDLAEFCRNKNFFVVEKKCKKCQTTNIKINDYCDYCKNKTNARPQIIHESMQTKNSQCYFDNCINQGIRVCIECRENPPKFCEDHMQIHMKKHNSSEGFENKIMSSESKNIPSCQTCHNEQKFVESILCSNCKMLHTNSEFFYHQSTYQELYNYYENLSLYQKKCSNCNKYPIETKNYCEDCIPLLSAKKPETEPHMVENFPQNISRDHECSTPGCKIINCNKCSICQLAYCPHDMENHKIECHKSVNIPEMVIAPSSNAEPLGDFIKKTRKNVINSYHETIQQMQNYSHEMLKLLDEIENADDSLKKCIGSGNYFENHCRDRIIHLEHPELVANHYDSKTITKKSTELFLKDIEVMRKKFDDANQILKYFREEKSKILSESVDPQKFLNMECDDN</sequence>
<accession>A0A1R2CZ35</accession>
<dbReference type="EMBL" id="MPUH01000029">
    <property type="protein sequence ID" value="OMJ94240.1"/>
    <property type="molecule type" value="Genomic_DNA"/>
</dbReference>
<reference evidence="1 2" key="1">
    <citation type="submission" date="2016-11" db="EMBL/GenBank/DDBJ databases">
        <title>The macronuclear genome of Stentor coeruleus: a giant cell with tiny introns.</title>
        <authorList>
            <person name="Slabodnick M."/>
            <person name="Ruby J.G."/>
            <person name="Reiff S.B."/>
            <person name="Swart E.C."/>
            <person name="Gosai S."/>
            <person name="Prabakaran S."/>
            <person name="Witkowska E."/>
            <person name="Larue G.E."/>
            <person name="Fisher S."/>
            <person name="Freeman R.M."/>
            <person name="Gunawardena J."/>
            <person name="Chu W."/>
            <person name="Stover N.A."/>
            <person name="Gregory B.D."/>
            <person name="Nowacki M."/>
            <person name="Derisi J."/>
            <person name="Roy S.W."/>
            <person name="Marshall W.F."/>
            <person name="Sood P."/>
        </authorList>
    </citation>
    <scope>NUCLEOTIDE SEQUENCE [LARGE SCALE GENOMIC DNA]</scope>
    <source>
        <strain evidence="1">WM001</strain>
    </source>
</reference>
<organism evidence="1 2">
    <name type="scientific">Stentor coeruleus</name>
    <dbReference type="NCBI Taxonomy" id="5963"/>
    <lineage>
        <taxon>Eukaryota</taxon>
        <taxon>Sar</taxon>
        <taxon>Alveolata</taxon>
        <taxon>Ciliophora</taxon>
        <taxon>Postciliodesmatophora</taxon>
        <taxon>Heterotrichea</taxon>
        <taxon>Heterotrichida</taxon>
        <taxon>Stentoridae</taxon>
        <taxon>Stentor</taxon>
    </lineage>
</organism>
<name>A0A1R2CZ35_9CILI</name>